<dbReference type="VEuPathDB" id="FungiDB:JI435_401100"/>
<dbReference type="AlphaFoldDB" id="A0A7U2EQJ8"/>
<evidence type="ECO:0000256" key="1">
    <source>
        <dbReference type="SAM" id="MobiDB-lite"/>
    </source>
</evidence>
<evidence type="ECO:0000313" key="2">
    <source>
        <dbReference type="EMBL" id="QRC91210.1"/>
    </source>
</evidence>
<proteinExistence type="predicted"/>
<protein>
    <submittedName>
        <fullName evidence="2">Uncharacterized protein</fullName>
    </submittedName>
</protein>
<dbReference type="Proteomes" id="UP000663193">
    <property type="component" value="Chromosome 1"/>
</dbReference>
<name>A0A7U2EQJ8_PHANO</name>
<accession>A0A7U2EQJ8</accession>
<sequence>MSQLCLCDLASLVRALYETNSTQGTPHAFCGEQDSEHEHMES</sequence>
<organism evidence="2 3">
    <name type="scientific">Phaeosphaeria nodorum (strain SN15 / ATCC MYA-4574 / FGSC 10173)</name>
    <name type="common">Glume blotch fungus</name>
    <name type="synonym">Parastagonospora nodorum</name>
    <dbReference type="NCBI Taxonomy" id="321614"/>
    <lineage>
        <taxon>Eukaryota</taxon>
        <taxon>Fungi</taxon>
        <taxon>Dikarya</taxon>
        <taxon>Ascomycota</taxon>
        <taxon>Pezizomycotina</taxon>
        <taxon>Dothideomycetes</taxon>
        <taxon>Pleosporomycetidae</taxon>
        <taxon>Pleosporales</taxon>
        <taxon>Pleosporineae</taxon>
        <taxon>Phaeosphaeriaceae</taxon>
        <taxon>Parastagonospora</taxon>
    </lineage>
</organism>
<feature type="region of interest" description="Disordered" evidence="1">
    <location>
        <begin position="22"/>
        <end position="42"/>
    </location>
</feature>
<evidence type="ECO:0000313" key="3">
    <source>
        <dbReference type="Proteomes" id="UP000663193"/>
    </source>
</evidence>
<gene>
    <name evidence="2" type="ORF">JI435_401100</name>
</gene>
<reference evidence="3" key="1">
    <citation type="journal article" date="2021" name="BMC Genomics">
        <title>Chromosome-level genome assembly and manually-curated proteome of model necrotroph Parastagonospora nodorum Sn15 reveals a genome-wide trove of candidate effector homologs, and redundancy of virulence-related functions within an accessory chromosome.</title>
        <authorList>
            <person name="Bertazzoni S."/>
            <person name="Jones D.A.B."/>
            <person name="Phan H.T."/>
            <person name="Tan K.-C."/>
            <person name="Hane J.K."/>
        </authorList>
    </citation>
    <scope>NUCLEOTIDE SEQUENCE [LARGE SCALE GENOMIC DNA]</scope>
    <source>
        <strain evidence="3">SN15 / ATCC MYA-4574 / FGSC 10173)</strain>
    </source>
</reference>
<dbReference type="EMBL" id="CP069023">
    <property type="protein sequence ID" value="QRC91210.1"/>
    <property type="molecule type" value="Genomic_DNA"/>
</dbReference>
<keyword evidence="3" id="KW-1185">Reference proteome</keyword>